<comment type="caution">
    <text evidence="2">The sequence shown here is derived from an EMBL/GenBank/DDBJ whole genome shotgun (WGS) entry which is preliminary data.</text>
</comment>
<name>A0ABS8V9X0_DATST</name>
<dbReference type="EMBL" id="JACEIK010003831">
    <property type="protein sequence ID" value="MCD9643242.1"/>
    <property type="molecule type" value="Genomic_DNA"/>
</dbReference>
<dbReference type="Proteomes" id="UP000823775">
    <property type="component" value="Unassembled WGS sequence"/>
</dbReference>
<reference evidence="2 3" key="1">
    <citation type="journal article" date="2021" name="BMC Genomics">
        <title>Datura genome reveals duplications of psychoactive alkaloid biosynthetic genes and high mutation rate following tissue culture.</title>
        <authorList>
            <person name="Rajewski A."/>
            <person name="Carter-House D."/>
            <person name="Stajich J."/>
            <person name="Litt A."/>
        </authorList>
    </citation>
    <scope>NUCLEOTIDE SEQUENCE [LARGE SCALE GENOMIC DNA]</scope>
    <source>
        <strain evidence="2">AR-01</strain>
    </source>
</reference>
<proteinExistence type="predicted"/>
<organism evidence="2 3">
    <name type="scientific">Datura stramonium</name>
    <name type="common">Jimsonweed</name>
    <name type="synonym">Common thornapple</name>
    <dbReference type="NCBI Taxonomy" id="4076"/>
    <lineage>
        <taxon>Eukaryota</taxon>
        <taxon>Viridiplantae</taxon>
        <taxon>Streptophyta</taxon>
        <taxon>Embryophyta</taxon>
        <taxon>Tracheophyta</taxon>
        <taxon>Spermatophyta</taxon>
        <taxon>Magnoliopsida</taxon>
        <taxon>eudicotyledons</taxon>
        <taxon>Gunneridae</taxon>
        <taxon>Pentapetalae</taxon>
        <taxon>asterids</taxon>
        <taxon>lamiids</taxon>
        <taxon>Solanales</taxon>
        <taxon>Solanaceae</taxon>
        <taxon>Solanoideae</taxon>
        <taxon>Datureae</taxon>
        <taxon>Datura</taxon>
    </lineage>
</organism>
<evidence type="ECO:0000256" key="1">
    <source>
        <dbReference type="SAM" id="MobiDB-lite"/>
    </source>
</evidence>
<accession>A0ABS8V9X0</accession>
<gene>
    <name evidence="2" type="ORF">HAX54_030540</name>
</gene>
<evidence type="ECO:0000313" key="2">
    <source>
        <dbReference type="EMBL" id="MCD9643242.1"/>
    </source>
</evidence>
<feature type="region of interest" description="Disordered" evidence="1">
    <location>
        <begin position="41"/>
        <end position="107"/>
    </location>
</feature>
<keyword evidence="3" id="KW-1185">Reference proteome</keyword>
<protein>
    <submittedName>
        <fullName evidence="2">Uncharacterized protein</fullName>
    </submittedName>
</protein>
<sequence>MSRPKRIGLEKAPMLPQVSNTSVKGIISFLVVVEGPLQLKNLPELEQKSKKEKREHRQKGYDMQPRPGTPRARKGGSKNQLSTGPLGRGKEIIDTSPHQHHMNSTYQELQGKRYKDGFFAPRLLGVLVWEDDGRGRFSDPLHKGAQLSHRSSLRPSITMGKELKVIIKEICTLKGFISG</sequence>
<evidence type="ECO:0000313" key="3">
    <source>
        <dbReference type="Proteomes" id="UP000823775"/>
    </source>
</evidence>